<proteinExistence type="predicted"/>
<reference evidence="1 2" key="1">
    <citation type="submission" date="2023-05" db="EMBL/GenBank/DDBJ databases">
        <title>B98-5 Cell Line De Novo Hybrid Assembly: An Optical Mapping Approach.</title>
        <authorList>
            <person name="Kananen K."/>
            <person name="Auerbach J.A."/>
            <person name="Kautto E."/>
            <person name="Blachly J.S."/>
        </authorList>
    </citation>
    <scope>NUCLEOTIDE SEQUENCE [LARGE SCALE GENOMIC DNA]</scope>
    <source>
        <strain evidence="1">B95-8</strain>
        <tissue evidence="1">Cell line</tissue>
    </source>
</reference>
<accession>A0ABQ9V4S3</accession>
<name>A0ABQ9V4S3_SAGOE</name>
<comment type="caution">
    <text evidence="1">The sequence shown here is derived from an EMBL/GenBank/DDBJ whole genome shotgun (WGS) entry which is preliminary data.</text>
</comment>
<dbReference type="EMBL" id="JASSZA010000008">
    <property type="protein sequence ID" value="KAK2104351.1"/>
    <property type="molecule type" value="Genomic_DNA"/>
</dbReference>
<sequence>MILVFRAPFRLQPYFAPGLGSGSQSSKGRVWNGKLIFRPSDWPARTPLTRRATLIGPGGTPSARDYIVCRGGALWSSRST</sequence>
<protein>
    <submittedName>
        <fullName evidence="1">Uncharacterized protein</fullName>
    </submittedName>
</protein>
<feature type="non-terminal residue" evidence="1">
    <location>
        <position position="80"/>
    </location>
</feature>
<keyword evidence="2" id="KW-1185">Reference proteome</keyword>
<gene>
    <name evidence="1" type="ORF">P7K49_018207</name>
</gene>
<dbReference type="Proteomes" id="UP001266305">
    <property type="component" value="Unassembled WGS sequence"/>
</dbReference>
<organism evidence="1 2">
    <name type="scientific">Saguinus oedipus</name>
    <name type="common">Cotton-top tamarin</name>
    <name type="synonym">Oedipomidas oedipus</name>
    <dbReference type="NCBI Taxonomy" id="9490"/>
    <lineage>
        <taxon>Eukaryota</taxon>
        <taxon>Metazoa</taxon>
        <taxon>Chordata</taxon>
        <taxon>Craniata</taxon>
        <taxon>Vertebrata</taxon>
        <taxon>Euteleostomi</taxon>
        <taxon>Mammalia</taxon>
        <taxon>Eutheria</taxon>
        <taxon>Euarchontoglires</taxon>
        <taxon>Primates</taxon>
        <taxon>Haplorrhini</taxon>
        <taxon>Platyrrhini</taxon>
        <taxon>Cebidae</taxon>
        <taxon>Callitrichinae</taxon>
        <taxon>Saguinus</taxon>
    </lineage>
</organism>
<evidence type="ECO:0000313" key="2">
    <source>
        <dbReference type="Proteomes" id="UP001266305"/>
    </source>
</evidence>
<evidence type="ECO:0000313" key="1">
    <source>
        <dbReference type="EMBL" id="KAK2104351.1"/>
    </source>
</evidence>